<gene>
    <name evidence="1" type="ORF">DFH08DRAFT_656218</name>
</gene>
<sequence>RASTNGKDPNAWVVSWEDTHFTIEGLAQKYVTNAELVWYLTECMAAPRKKGVVVIRKRRPHPAV</sequence>
<feature type="non-terminal residue" evidence="1">
    <location>
        <position position="64"/>
    </location>
</feature>
<protein>
    <submittedName>
        <fullName evidence="1">Uncharacterized protein</fullName>
    </submittedName>
</protein>
<proteinExistence type="predicted"/>
<name>A0AAD7E8Y5_9AGAR</name>
<dbReference type="AlphaFoldDB" id="A0AAD7E8Y5"/>
<accession>A0AAD7E8Y5</accession>
<evidence type="ECO:0000313" key="1">
    <source>
        <dbReference type="EMBL" id="KAJ7303685.1"/>
    </source>
</evidence>
<dbReference type="Proteomes" id="UP001218218">
    <property type="component" value="Unassembled WGS sequence"/>
</dbReference>
<reference evidence="1" key="1">
    <citation type="submission" date="2023-03" db="EMBL/GenBank/DDBJ databases">
        <title>Massive genome expansion in bonnet fungi (Mycena s.s.) driven by repeated elements and novel gene families across ecological guilds.</title>
        <authorList>
            <consortium name="Lawrence Berkeley National Laboratory"/>
            <person name="Harder C.B."/>
            <person name="Miyauchi S."/>
            <person name="Viragh M."/>
            <person name="Kuo A."/>
            <person name="Thoen E."/>
            <person name="Andreopoulos B."/>
            <person name="Lu D."/>
            <person name="Skrede I."/>
            <person name="Drula E."/>
            <person name="Henrissat B."/>
            <person name="Morin E."/>
            <person name="Kohler A."/>
            <person name="Barry K."/>
            <person name="LaButti K."/>
            <person name="Morin E."/>
            <person name="Salamov A."/>
            <person name="Lipzen A."/>
            <person name="Mereny Z."/>
            <person name="Hegedus B."/>
            <person name="Baldrian P."/>
            <person name="Stursova M."/>
            <person name="Weitz H."/>
            <person name="Taylor A."/>
            <person name="Grigoriev I.V."/>
            <person name="Nagy L.G."/>
            <person name="Martin F."/>
            <person name="Kauserud H."/>
        </authorList>
    </citation>
    <scope>NUCLEOTIDE SEQUENCE</scope>
    <source>
        <strain evidence="1">CBHHK002</strain>
    </source>
</reference>
<dbReference type="EMBL" id="JARIHO010000103">
    <property type="protein sequence ID" value="KAJ7303685.1"/>
    <property type="molecule type" value="Genomic_DNA"/>
</dbReference>
<organism evidence="1 2">
    <name type="scientific">Mycena albidolilacea</name>
    <dbReference type="NCBI Taxonomy" id="1033008"/>
    <lineage>
        <taxon>Eukaryota</taxon>
        <taxon>Fungi</taxon>
        <taxon>Dikarya</taxon>
        <taxon>Basidiomycota</taxon>
        <taxon>Agaricomycotina</taxon>
        <taxon>Agaricomycetes</taxon>
        <taxon>Agaricomycetidae</taxon>
        <taxon>Agaricales</taxon>
        <taxon>Marasmiineae</taxon>
        <taxon>Mycenaceae</taxon>
        <taxon>Mycena</taxon>
    </lineage>
</organism>
<comment type="caution">
    <text evidence="1">The sequence shown here is derived from an EMBL/GenBank/DDBJ whole genome shotgun (WGS) entry which is preliminary data.</text>
</comment>
<evidence type="ECO:0000313" key="2">
    <source>
        <dbReference type="Proteomes" id="UP001218218"/>
    </source>
</evidence>
<feature type="non-terminal residue" evidence="1">
    <location>
        <position position="1"/>
    </location>
</feature>
<keyword evidence="2" id="KW-1185">Reference proteome</keyword>